<accession>A0A8S5LYZ4</accession>
<name>A0A8S5LYZ4_9CAUD</name>
<proteinExistence type="predicted"/>
<dbReference type="InterPro" id="IPR036366">
    <property type="entry name" value="PGBDSf"/>
</dbReference>
<dbReference type="EMBL" id="BK014776">
    <property type="protein sequence ID" value="DAD75194.1"/>
    <property type="molecule type" value="Genomic_DNA"/>
</dbReference>
<sequence length="286" mass="30088">MSCSPNDPRVVSAVDTAVRAMLGEAGHVGGNKYWDAIGRSDFRGSAWCGAFQVWGFLQAGVNLMNAAWWLYVPYIKTFAERIGAWRDESGYGRQAIYEWHGDGVADHVGVSWPDPAADLFRAIEGNTSMGGSQDNGNGVLVKYRGEADILGWVDMHQVLAWMIDNGKWDGGGSYGTSTESGYTNIEALQRAVGTTADNVCGPDTQARVLAVASASEWGGVTFPMGVEFTQSVVGTEADGIWGPASEAAHDRTVEAIQAAVGAVVDGVYGPATNSAVSIALAGAETA</sequence>
<dbReference type="Gene3D" id="1.10.101.10">
    <property type="entry name" value="PGBD-like superfamily/PGBD"/>
    <property type="match status" value="1"/>
</dbReference>
<reference evidence="1" key="1">
    <citation type="journal article" date="2021" name="Proc. Natl. Acad. Sci. U.S.A.">
        <title>A Catalog of Tens of Thousands of Viruses from Human Metagenomes Reveals Hidden Associations with Chronic Diseases.</title>
        <authorList>
            <person name="Tisza M.J."/>
            <person name="Buck C.B."/>
        </authorList>
    </citation>
    <scope>NUCLEOTIDE SEQUENCE</scope>
    <source>
        <strain evidence="1">CtvGX2</strain>
    </source>
</reference>
<protein>
    <submittedName>
        <fullName evidence="1">Transcriptional regulator</fullName>
    </submittedName>
</protein>
<evidence type="ECO:0000313" key="1">
    <source>
        <dbReference type="EMBL" id="DAD75194.1"/>
    </source>
</evidence>
<organism evidence="1">
    <name type="scientific">Siphoviridae sp. ctvGX2</name>
    <dbReference type="NCBI Taxonomy" id="2826512"/>
    <lineage>
        <taxon>Viruses</taxon>
        <taxon>Duplodnaviria</taxon>
        <taxon>Heunggongvirae</taxon>
        <taxon>Uroviricota</taxon>
        <taxon>Caudoviricetes</taxon>
    </lineage>
</organism>